<sequence>MSDRTNSILKQANDGSSSSLETPKNTVKRRVSFSTKRVVQRFDKTDITIRFDTLTEEDIDRSGSSGSLNSTTTPMSTSRPASVCMTPVTPVPEGLNTTFDVFGMSPGNISVASNRTVRTPAMNTTRNVFAPFDTSTPRIEILNDSETNDDMEISFARTPMKPSAGKSNVEAVNKSLVNMSVTSPEGLTPIKVNNTVMEESNYSISRDASNAHQSIINSVKSSNSYRILSNSYIYRNSPVLVSGESDSGSQDRPNNVTPFRRRSSSSGRPSRNNSLRRSLLKNMSFSVECVPTTPGREDLSNAFDVDKINESSCSQSFIKLASPARTCEAPPFTPISPVADGFINDNSLINASVLGAGVKEKEMEVDMTHASSPDSAQRFLNDSYDFVYEDVLNVNSSTDDTFKNSTALKDTSTNSNALKGVTTNSTALKDVTTNLTALKDAIQNSTTFNEKSQTSFNDSKNVGTSKDTTLPGSFCEKSFNALDGDSSSLSVKCSEKAALQENHSKTLEKVTNIHFDKSGYSKDITIVEKHCETLHPIVEEEETQLFDKTINIDEVMARSEELKNAYSNQLNMLESTDITSKDNESDIFNETSGFSTDTDTSIWNRSDSVSRSNMVDDKSERAATPLLNEEMETDGPNNFSTMDVTMRTIGESFINSELYDATRMAEGLDFINPISSVVYNDNYKECDEYYQLRLAVAFIQSILYNYSLSQPMLKDFVHGFEKAAELKNFMIKTETPLDLDDLYDKVLDFKDIGGIIDDFRQINFDVYKTAADQLEVFFDTVYEIYFLLLDHLSVLQQKQIEHNDKVCYECFGIFNEIGSVKKLDNEERKSLSDLLNYIVPKYNF</sequence>
<evidence type="ECO:0000313" key="3">
    <source>
        <dbReference type="WBParaSite" id="SPAL_0000893100.1"/>
    </source>
</evidence>
<feature type="region of interest" description="Disordered" evidence="1">
    <location>
        <begin position="58"/>
        <end position="83"/>
    </location>
</feature>
<feature type="compositionally biased region" description="Polar residues" evidence="1">
    <location>
        <begin position="1"/>
        <end position="25"/>
    </location>
</feature>
<proteinExistence type="predicted"/>
<evidence type="ECO:0000256" key="1">
    <source>
        <dbReference type="SAM" id="MobiDB-lite"/>
    </source>
</evidence>
<feature type="compositionally biased region" description="Low complexity" evidence="1">
    <location>
        <begin position="264"/>
        <end position="277"/>
    </location>
</feature>
<accession>A0A0N5BST9</accession>
<dbReference type="Proteomes" id="UP000046392">
    <property type="component" value="Unplaced"/>
</dbReference>
<dbReference type="STRING" id="174720.A0A0N5BST9"/>
<feature type="region of interest" description="Disordered" evidence="1">
    <location>
        <begin position="241"/>
        <end position="277"/>
    </location>
</feature>
<dbReference type="WBParaSite" id="SPAL_0000893100.1">
    <property type="protein sequence ID" value="SPAL_0000893100.1"/>
    <property type="gene ID" value="SPAL_0000893100"/>
</dbReference>
<feature type="compositionally biased region" description="Polar residues" evidence="1">
    <location>
        <begin position="244"/>
        <end position="257"/>
    </location>
</feature>
<name>A0A0N5BST9_STREA</name>
<evidence type="ECO:0000313" key="2">
    <source>
        <dbReference type="Proteomes" id="UP000046392"/>
    </source>
</evidence>
<protein>
    <submittedName>
        <fullName evidence="3">Spc7 domain-containing protein</fullName>
    </submittedName>
</protein>
<feature type="region of interest" description="Disordered" evidence="1">
    <location>
        <begin position="1"/>
        <end position="30"/>
    </location>
</feature>
<reference evidence="3" key="1">
    <citation type="submission" date="2017-02" db="UniProtKB">
        <authorList>
            <consortium name="WormBaseParasite"/>
        </authorList>
    </citation>
    <scope>IDENTIFICATION</scope>
</reference>
<keyword evidence="2" id="KW-1185">Reference proteome</keyword>
<organism evidence="2 3">
    <name type="scientific">Strongyloides papillosus</name>
    <name type="common">Intestinal threadworm</name>
    <dbReference type="NCBI Taxonomy" id="174720"/>
    <lineage>
        <taxon>Eukaryota</taxon>
        <taxon>Metazoa</taxon>
        <taxon>Ecdysozoa</taxon>
        <taxon>Nematoda</taxon>
        <taxon>Chromadorea</taxon>
        <taxon>Rhabditida</taxon>
        <taxon>Tylenchina</taxon>
        <taxon>Panagrolaimomorpha</taxon>
        <taxon>Strongyloidoidea</taxon>
        <taxon>Strongyloididae</taxon>
        <taxon>Strongyloides</taxon>
    </lineage>
</organism>
<dbReference type="AlphaFoldDB" id="A0A0N5BST9"/>
<feature type="compositionally biased region" description="Low complexity" evidence="1">
    <location>
        <begin position="62"/>
        <end position="73"/>
    </location>
</feature>